<name>A0ACB8U463_9APHY</name>
<keyword evidence="2" id="KW-1185">Reference proteome</keyword>
<evidence type="ECO:0000313" key="2">
    <source>
        <dbReference type="Proteomes" id="UP001055072"/>
    </source>
</evidence>
<gene>
    <name evidence="1" type="ORF">BDY19DRAFT_947187</name>
</gene>
<proteinExistence type="predicted"/>
<sequence length="590" mass="66134">MLFTADTDSIVREVVRQRLRFSWVKWVKLSHPPLRLTGTLSGKLQPSATMALVDLLENVNLVSLALGIPALVILGHVIKWFLDPHKIREYPGPFFAKFTDLWLGHVAANGHRSEVVHKLHKQYGTFVRIAPNHVSISDPLALQIVYAHGNGSLKSEFYDAFVSIRRGLFNTRSRPEHTRKRKIVSHIFSQKSVLEFEPHVRLYVGQLIKQWDRLYDAGVKGLSGEEGEGGWRGRDGRVWLDCLPWYNYLAFDIIGDLAFGAPFGMLSACQDAAPVAVSHEKAMASYGTSGIEEEIKVVHIPAVKILNDRGNFSASLGVLPSWMRPLAKQLPWFRQGQQAVKDLAGIAIAAVAKRLAMPVDRVDLLSKLQDGRDDEGKQMGREELTAEALTQLIAGSDTTSNSSCAITYYLAKNPHVQKKLQKELDETLANEDDPVTTLEQVKRLTYLQGVIDEALRIHSTSGIGLPRIAPEGGLTIGEHFFPEGTILSVPTYTIHRDAEVWGNDPEAFRPERWFEQDQKAIQRTFNPFSFGPRSCVGRNLASMELLIIVSSILRRFEFVLEYPDKPFDTVEGFLRKPVECNVGIKRRAQA</sequence>
<dbReference type="EMBL" id="MU274912">
    <property type="protein sequence ID" value="KAI0088996.1"/>
    <property type="molecule type" value="Genomic_DNA"/>
</dbReference>
<organism evidence="1 2">
    <name type="scientific">Irpex rosettiformis</name>
    <dbReference type="NCBI Taxonomy" id="378272"/>
    <lineage>
        <taxon>Eukaryota</taxon>
        <taxon>Fungi</taxon>
        <taxon>Dikarya</taxon>
        <taxon>Basidiomycota</taxon>
        <taxon>Agaricomycotina</taxon>
        <taxon>Agaricomycetes</taxon>
        <taxon>Polyporales</taxon>
        <taxon>Irpicaceae</taxon>
        <taxon>Irpex</taxon>
    </lineage>
</organism>
<accession>A0ACB8U463</accession>
<comment type="caution">
    <text evidence="1">The sequence shown here is derived from an EMBL/GenBank/DDBJ whole genome shotgun (WGS) entry which is preliminary data.</text>
</comment>
<reference evidence="1" key="1">
    <citation type="journal article" date="2021" name="Environ. Microbiol.">
        <title>Gene family expansions and transcriptome signatures uncover fungal adaptations to wood decay.</title>
        <authorList>
            <person name="Hage H."/>
            <person name="Miyauchi S."/>
            <person name="Viragh M."/>
            <person name="Drula E."/>
            <person name="Min B."/>
            <person name="Chaduli D."/>
            <person name="Navarro D."/>
            <person name="Favel A."/>
            <person name="Norest M."/>
            <person name="Lesage-Meessen L."/>
            <person name="Balint B."/>
            <person name="Merenyi Z."/>
            <person name="de Eugenio L."/>
            <person name="Morin E."/>
            <person name="Martinez A.T."/>
            <person name="Baldrian P."/>
            <person name="Stursova M."/>
            <person name="Martinez M.J."/>
            <person name="Novotny C."/>
            <person name="Magnuson J.K."/>
            <person name="Spatafora J.W."/>
            <person name="Maurice S."/>
            <person name="Pangilinan J."/>
            <person name="Andreopoulos W."/>
            <person name="LaButti K."/>
            <person name="Hundley H."/>
            <person name="Na H."/>
            <person name="Kuo A."/>
            <person name="Barry K."/>
            <person name="Lipzen A."/>
            <person name="Henrissat B."/>
            <person name="Riley R."/>
            <person name="Ahrendt S."/>
            <person name="Nagy L.G."/>
            <person name="Grigoriev I.V."/>
            <person name="Martin F."/>
            <person name="Rosso M.N."/>
        </authorList>
    </citation>
    <scope>NUCLEOTIDE SEQUENCE</scope>
    <source>
        <strain evidence="1">CBS 384.51</strain>
    </source>
</reference>
<evidence type="ECO:0000313" key="1">
    <source>
        <dbReference type="EMBL" id="KAI0088996.1"/>
    </source>
</evidence>
<keyword evidence="1" id="KW-0560">Oxidoreductase</keyword>
<keyword evidence="1" id="KW-0503">Monooxygenase</keyword>
<dbReference type="Proteomes" id="UP001055072">
    <property type="component" value="Unassembled WGS sequence"/>
</dbReference>
<protein>
    <submittedName>
        <fullName evidence="1">Cytochrome P450 monooxygenase pc-bph</fullName>
    </submittedName>
</protein>